<dbReference type="PROSITE" id="PS50949">
    <property type="entry name" value="HTH_GNTR"/>
    <property type="match status" value="1"/>
</dbReference>
<dbReference type="InterPro" id="IPR036388">
    <property type="entry name" value="WH-like_DNA-bd_sf"/>
</dbReference>
<evidence type="ECO:0000256" key="3">
    <source>
        <dbReference type="ARBA" id="ARBA00023163"/>
    </source>
</evidence>
<accession>A0ABV2KC84</accession>
<evidence type="ECO:0000313" key="5">
    <source>
        <dbReference type="EMBL" id="MET3658679.1"/>
    </source>
</evidence>
<name>A0ABV2KC84_SPOPS</name>
<comment type="caution">
    <text evidence="5">The sequence shown here is derived from an EMBL/GenBank/DDBJ whole genome shotgun (WGS) entry which is preliminary data.</text>
</comment>
<evidence type="ECO:0000313" key="6">
    <source>
        <dbReference type="Proteomes" id="UP001549104"/>
    </source>
</evidence>
<evidence type="ECO:0000259" key="4">
    <source>
        <dbReference type="PROSITE" id="PS50949"/>
    </source>
</evidence>
<dbReference type="InterPro" id="IPR036390">
    <property type="entry name" value="WH_DNA-bd_sf"/>
</dbReference>
<dbReference type="Pfam" id="PF00392">
    <property type="entry name" value="GntR"/>
    <property type="match status" value="1"/>
</dbReference>
<gene>
    <name evidence="5" type="ORF">ABIC55_003797</name>
</gene>
<dbReference type="CDD" id="cd07377">
    <property type="entry name" value="WHTH_GntR"/>
    <property type="match status" value="1"/>
</dbReference>
<keyword evidence="3" id="KW-0804">Transcription</keyword>
<dbReference type="InterPro" id="IPR000524">
    <property type="entry name" value="Tscrpt_reg_HTH_GntR"/>
</dbReference>
<protein>
    <submittedName>
        <fullName evidence="5">GntR family transcriptional regulator</fullName>
    </submittedName>
</protein>
<dbReference type="RefSeq" id="WP_067207742.1">
    <property type="nucleotide sequence ID" value="NZ_CP014616.1"/>
</dbReference>
<feature type="domain" description="HTH gntR-type" evidence="4">
    <location>
        <begin position="11"/>
        <end position="79"/>
    </location>
</feature>
<dbReference type="PANTHER" id="PTHR38445:SF12">
    <property type="entry name" value="GNTR-FAMILY TRANSCRIPTIONAL REGULATOR"/>
    <property type="match status" value="1"/>
</dbReference>
<proteinExistence type="predicted"/>
<dbReference type="SUPFAM" id="SSF46785">
    <property type="entry name" value="Winged helix' DNA-binding domain"/>
    <property type="match status" value="1"/>
</dbReference>
<evidence type="ECO:0000256" key="2">
    <source>
        <dbReference type="ARBA" id="ARBA00023125"/>
    </source>
</evidence>
<dbReference type="EMBL" id="JBEPME010000006">
    <property type="protein sequence ID" value="MET3658679.1"/>
    <property type="molecule type" value="Genomic_DNA"/>
</dbReference>
<keyword evidence="6" id="KW-1185">Reference proteome</keyword>
<dbReference type="Gene3D" id="1.10.10.10">
    <property type="entry name" value="Winged helix-like DNA-binding domain superfamily/Winged helix DNA-binding domain"/>
    <property type="match status" value="1"/>
</dbReference>
<reference evidence="5 6" key="1">
    <citation type="submission" date="2024-06" db="EMBL/GenBank/DDBJ databases">
        <title>Sorghum-associated microbial communities from plants grown in Nebraska, USA.</title>
        <authorList>
            <person name="Schachtman D."/>
        </authorList>
    </citation>
    <scope>NUCLEOTIDE SEQUENCE [LARGE SCALE GENOMIC DNA]</scope>
    <source>
        <strain evidence="5 6">1288</strain>
    </source>
</reference>
<dbReference type="Proteomes" id="UP001549104">
    <property type="component" value="Unassembled WGS sequence"/>
</dbReference>
<keyword evidence="1" id="KW-0805">Transcription regulation</keyword>
<dbReference type="SMART" id="SM00345">
    <property type="entry name" value="HTH_GNTR"/>
    <property type="match status" value="1"/>
</dbReference>
<organism evidence="5 6">
    <name type="scientific">Sporosarcina psychrophila</name>
    <name type="common">Bacillus psychrophilus</name>
    <dbReference type="NCBI Taxonomy" id="1476"/>
    <lineage>
        <taxon>Bacteria</taxon>
        <taxon>Bacillati</taxon>
        <taxon>Bacillota</taxon>
        <taxon>Bacilli</taxon>
        <taxon>Bacillales</taxon>
        <taxon>Caryophanaceae</taxon>
        <taxon>Sporosarcina</taxon>
    </lineage>
</organism>
<keyword evidence="2" id="KW-0238">DNA-binding</keyword>
<dbReference type="PANTHER" id="PTHR38445">
    <property type="entry name" value="HTH-TYPE TRANSCRIPTIONAL REPRESSOR YTRA"/>
    <property type="match status" value="1"/>
</dbReference>
<sequence>MFIQIEPESDIPIYAQLASQLIEAIARGILVGGDALPSVRSLAADLGMNMHTVNKAYHELERKEIIRIVPKSGAIVNPLSQDDIRGDHLERISTEIKPIIAEAIVLGMKPEAINKLISSIILSIKEE</sequence>
<evidence type="ECO:0000256" key="1">
    <source>
        <dbReference type="ARBA" id="ARBA00023015"/>
    </source>
</evidence>